<keyword evidence="3" id="KW-0472">Membrane</keyword>
<keyword evidence="7" id="KW-1185">Reference proteome</keyword>
<feature type="coiled-coil region" evidence="1">
    <location>
        <begin position="741"/>
        <end position="768"/>
    </location>
</feature>
<dbReference type="Gene3D" id="3.20.20.100">
    <property type="entry name" value="NADP-dependent oxidoreductase domain"/>
    <property type="match status" value="1"/>
</dbReference>
<dbReference type="Proteomes" id="UP000683000">
    <property type="component" value="Unassembled WGS sequence"/>
</dbReference>
<dbReference type="SUPFAM" id="SSF51430">
    <property type="entry name" value="NAD(P)-linked oxidoreductase"/>
    <property type="match status" value="1"/>
</dbReference>
<gene>
    <name evidence="6" type="ORF">JVT61DRAFT_11708</name>
</gene>
<evidence type="ECO:0000256" key="1">
    <source>
        <dbReference type="SAM" id="Coils"/>
    </source>
</evidence>
<dbReference type="InterPro" id="IPR013859">
    <property type="entry name" value="Ssr4_N"/>
</dbReference>
<dbReference type="Pfam" id="PF08549">
    <property type="entry name" value="SWI-SNF_Ssr4_N"/>
    <property type="match status" value="1"/>
</dbReference>
<dbReference type="PRINTS" id="PR00069">
    <property type="entry name" value="ALDKETRDTASE"/>
</dbReference>
<accession>A0A8I2YYD9</accession>
<dbReference type="Pfam" id="PF00248">
    <property type="entry name" value="Aldo_ket_red"/>
    <property type="match status" value="1"/>
</dbReference>
<dbReference type="InterPro" id="IPR018170">
    <property type="entry name" value="Aldo/ket_reductase_CS"/>
</dbReference>
<dbReference type="InterPro" id="IPR020471">
    <property type="entry name" value="AKR"/>
</dbReference>
<dbReference type="AlphaFoldDB" id="A0A8I2YYD9"/>
<organism evidence="6 7">
    <name type="scientific">Boletus reticuloceps</name>
    <dbReference type="NCBI Taxonomy" id="495285"/>
    <lineage>
        <taxon>Eukaryota</taxon>
        <taxon>Fungi</taxon>
        <taxon>Dikarya</taxon>
        <taxon>Basidiomycota</taxon>
        <taxon>Agaricomycotina</taxon>
        <taxon>Agaricomycetes</taxon>
        <taxon>Agaricomycetidae</taxon>
        <taxon>Boletales</taxon>
        <taxon>Boletineae</taxon>
        <taxon>Boletaceae</taxon>
        <taxon>Boletoideae</taxon>
        <taxon>Boletus</taxon>
    </lineage>
</organism>
<comment type="caution">
    <text evidence="6">The sequence shown here is derived from an EMBL/GenBank/DDBJ whole genome shotgun (WGS) entry which is preliminary data.</text>
</comment>
<sequence length="788" mass="88324">MAFPPHYEPVPTNDEELLAHRRKPFGTKRLILYILSFIALMYAAFSAVRLARSRGFWMTCYGPRRNQSDLARLPTHYTLPSGDKIPSVALGTKRGLWYLDRGTHSGHIGVWQAGRGEVGNAVKTALYAGYRHIDGAWIYGNEAEVGQALKESDVPRDQLWLTSKLWNNYHAPEDIEPILDDSLSKLGTDYLDLYLIHWPVAFKKTGNNVLDEELTADPYPTWQKLEELVDKGKIRNIGISKIQNLTSNPLKYQPAVNQVELNFWNPQPELLKWSKENDLLLEAYSPLGSSKQVAKSLAVPEVKDIACKLGITPAQVLISWHVQRGTIVLPKSVTPVRVVENLHVFELPREDFDKLENAAASHPQKRVVNPSKGWKLPFDVFDGENNRFTYRAEMSFQQHSDSPCLRFPENIGLHANVTIDAAANMLARAAQLSLTVPYSWTFIDKPVGMLARDRTRATCADVPVSITEGQVVLIFLPNPAQFPNDGIRYQDQETRYALPAPGSREIEVMEIKYGFVPNTQETTAWRLRRRYRLIKGGHPHFTLVHYTRGPVIQTVPSLLNSPVRQYPLRQLTEPAVYVMGDKAGQKVFPPSAGPPPPQGPMGMNPQAMGMNQPGMGMNQSGMGMPPQGMNPQAMGMNPQGVGMSPQAMLAQQNSNMESLERRRERSYARERSASMGAQRPGPPRLDDDDSADELEMISTRTLAITRYKRNHELMEEVFKRAAFGTLVTPSLPPPAYSIFDRTELESKVAKLQREVELLQAQAAERIARRSAAEDVIVASGHTPMEVTV</sequence>
<evidence type="ECO:0000259" key="5">
    <source>
        <dbReference type="Pfam" id="PF08549"/>
    </source>
</evidence>
<evidence type="ECO:0000259" key="4">
    <source>
        <dbReference type="Pfam" id="PF00248"/>
    </source>
</evidence>
<keyword evidence="1" id="KW-0175">Coiled coil</keyword>
<dbReference type="InterPro" id="IPR036812">
    <property type="entry name" value="NAD(P)_OxRdtase_dom_sf"/>
</dbReference>
<protein>
    <submittedName>
        <fullName evidence="6">NADP-dependent oxidoreductase domain-containing protein</fullName>
    </submittedName>
</protein>
<feature type="region of interest" description="Disordered" evidence="2">
    <location>
        <begin position="651"/>
        <end position="690"/>
    </location>
</feature>
<dbReference type="PROSITE" id="PS00798">
    <property type="entry name" value="ALDOKETO_REDUCTASE_1"/>
    <property type="match status" value="1"/>
</dbReference>
<feature type="compositionally biased region" description="Basic and acidic residues" evidence="2">
    <location>
        <begin position="658"/>
        <end position="672"/>
    </location>
</feature>
<evidence type="ECO:0000313" key="6">
    <source>
        <dbReference type="EMBL" id="KAG6379258.1"/>
    </source>
</evidence>
<evidence type="ECO:0000256" key="2">
    <source>
        <dbReference type="SAM" id="MobiDB-lite"/>
    </source>
</evidence>
<keyword evidence="3" id="KW-0812">Transmembrane</keyword>
<keyword evidence="3" id="KW-1133">Transmembrane helix</keyword>
<reference evidence="6" key="1">
    <citation type="submission" date="2021-03" db="EMBL/GenBank/DDBJ databases">
        <title>Evolutionary innovations through gain and loss of genes in the ectomycorrhizal Boletales.</title>
        <authorList>
            <person name="Wu G."/>
            <person name="Miyauchi S."/>
            <person name="Morin E."/>
            <person name="Yang Z.-L."/>
            <person name="Xu J."/>
            <person name="Martin F.M."/>
        </authorList>
    </citation>
    <scope>NUCLEOTIDE SEQUENCE</scope>
    <source>
        <strain evidence="6">BR01</strain>
    </source>
</reference>
<dbReference type="CDD" id="cd19071">
    <property type="entry name" value="AKR_AKR1-5-like"/>
    <property type="match status" value="1"/>
</dbReference>
<feature type="transmembrane region" description="Helical" evidence="3">
    <location>
        <begin position="30"/>
        <end position="51"/>
    </location>
</feature>
<dbReference type="OrthoDB" id="416253at2759"/>
<dbReference type="PANTHER" id="PTHR11732">
    <property type="entry name" value="ALDO/KETO REDUCTASE"/>
    <property type="match status" value="1"/>
</dbReference>
<evidence type="ECO:0000313" key="7">
    <source>
        <dbReference type="Proteomes" id="UP000683000"/>
    </source>
</evidence>
<feature type="domain" description="NADP-dependent oxidoreductase" evidence="4">
    <location>
        <begin position="111"/>
        <end position="358"/>
    </location>
</feature>
<proteinExistence type="predicted"/>
<feature type="domain" description="SWI/SNF and RSC complexes subunit Ssr4 N-terminal" evidence="5">
    <location>
        <begin position="468"/>
        <end position="542"/>
    </location>
</feature>
<dbReference type="GO" id="GO:0006338">
    <property type="term" value="P:chromatin remodeling"/>
    <property type="evidence" value="ECO:0007669"/>
    <property type="project" value="InterPro"/>
</dbReference>
<dbReference type="GO" id="GO:0016491">
    <property type="term" value="F:oxidoreductase activity"/>
    <property type="evidence" value="ECO:0007669"/>
    <property type="project" value="InterPro"/>
</dbReference>
<dbReference type="InterPro" id="IPR023210">
    <property type="entry name" value="NADP_OxRdtase_dom"/>
</dbReference>
<name>A0A8I2YYD9_9AGAM</name>
<dbReference type="EMBL" id="JAGFBS010000005">
    <property type="protein sequence ID" value="KAG6379258.1"/>
    <property type="molecule type" value="Genomic_DNA"/>
</dbReference>
<evidence type="ECO:0000256" key="3">
    <source>
        <dbReference type="SAM" id="Phobius"/>
    </source>
</evidence>